<protein>
    <recommendedName>
        <fullName evidence="3">RiboL-PSP-HEPN domain-containing protein</fullName>
    </recommendedName>
</protein>
<reference evidence="1 2" key="1">
    <citation type="submission" date="2017-03" db="EMBL/GenBank/DDBJ databases">
        <title>Genome analysis of strain PAMC 26510.</title>
        <authorList>
            <person name="Oh H.-M."/>
            <person name="Yang J.-A."/>
        </authorList>
    </citation>
    <scope>NUCLEOTIDE SEQUENCE [LARGE SCALE GENOMIC DNA]</scope>
    <source>
        <strain evidence="1 2">PAMC 26510</strain>
    </source>
</reference>
<evidence type="ECO:0000313" key="2">
    <source>
        <dbReference type="Proteomes" id="UP000194546"/>
    </source>
</evidence>
<accession>A0A242MA98</accession>
<comment type="caution">
    <text evidence="1">The sequence shown here is derived from an EMBL/GenBank/DDBJ whole genome shotgun (WGS) entry which is preliminary data.</text>
</comment>
<dbReference type="AlphaFoldDB" id="A0A242MA98"/>
<sequence>MSTMAFNESMQITMRTYVSMNYLTSAALLAKKAHALEAGRSFKDNIPSVERDEHFAFVAGAITMSAAAVEAFVNELFAECRDQGAQNQLGIAPDKAALIARVWIDVPKVERESVLEKYDLALRLLDLPALDRRGEPYKAVDTLLALRNSLMHYKLVTQEAGKPPAEQTPGNFEKKLQAYFADNPLTGAGNPYFPDRVMGHGAAEWSVSTAVTFLDGYCHLLSATPPYEHLRLAFATQ</sequence>
<gene>
    <name evidence="1" type="ORF">PAMC26510_29380</name>
</gene>
<evidence type="ECO:0008006" key="3">
    <source>
        <dbReference type="Google" id="ProtNLM"/>
    </source>
</evidence>
<proteinExistence type="predicted"/>
<organism evidence="1 2">
    <name type="scientific">Caballeronia sordidicola</name>
    <name type="common">Burkholderia sordidicola</name>
    <dbReference type="NCBI Taxonomy" id="196367"/>
    <lineage>
        <taxon>Bacteria</taxon>
        <taxon>Pseudomonadati</taxon>
        <taxon>Pseudomonadota</taxon>
        <taxon>Betaproteobacteria</taxon>
        <taxon>Burkholderiales</taxon>
        <taxon>Burkholderiaceae</taxon>
        <taxon>Caballeronia</taxon>
    </lineage>
</organism>
<evidence type="ECO:0000313" key="1">
    <source>
        <dbReference type="EMBL" id="OTP68227.1"/>
    </source>
</evidence>
<dbReference type="OrthoDB" id="3696550at2"/>
<dbReference type="Proteomes" id="UP000194546">
    <property type="component" value="Unassembled WGS sequence"/>
</dbReference>
<dbReference type="RefSeq" id="WP_086383098.1">
    <property type="nucleotide sequence ID" value="NZ_MTHB01000219.1"/>
</dbReference>
<dbReference type="EMBL" id="NBTY01000174">
    <property type="protein sequence ID" value="OTP68227.1"/>
    <property type="molecule type" value="Genomic_DNA"/>
</dbReference>
<name>A0A242MA98_CABSO</name>